<dbReference type="InterPro" id="IPR037401">
    <property type="entry name" value="SnoaL-like"/>
</dbReference>
<dbReference type="eggNOG" id="COG5517">
    <property type="taxonomic scope" value="Bacteria"/>
</dbReference>
<geneLocation type="plasmid" evidence="2 3">
    <name>pNL2</name>
</geneLocation>
<proteinExistence type="predicted"/>
<keyword evidence="3" id="KW-1185">Reference proteome</keyword>
<feature type="domain" description="SnoaL-like" evidence="1">
    <location>
        <begin position="7"/>
        <end position="129"/>
    </location>
</feature>
<dbReference type="RefSeq" id="WP_011906778.1">
    <property type="nucleotide sequence ID" value="NC_009427.1"/>
</dbReference>
<dbReference type="Proteomes" id="UP000009134">
    <property type="component" value="Plasmid pNL2"/>
</dbReference>
<dbReference type="InterPro" id="IPR032710">
    <property type="entry name" value="NTF2-like_dom_sf"/>
</dbReference>
<reference evidence="2 3" key="1">
    <citation type="submission" date="2007-04" db="EMBL/GenBank/DDBJ databases">
        <title>Complete sequence of plasmid pNL2 of Novosphingobium aromaticivorans DSM 12444.</title>
        <authorList>
            <consortium name="US DOE Joint Genome Institute"/>
            <person name="Copeland A."/>
            <person name="Lucas S."/>
            <person name="Lapidus A."/>
            <person name="Barry K."/>
            <person name="Detter J.C."/>
            <person name="Glavina del Rio T."/>
            <person name="Hammon N."/>
            <person name="Israni S."/>
            <person name="Dalin E."/>
            <person name="Tice H."/>
            <person name="Pitluck S."/>
            <person name="Chertkov O."/>
            <person name="Han C."/>
            <person name="Thomson S."/>
            <person name="Schmutz J."/>
            <person name="Larimer F."/>
            <person name="Land M."/>
            <person name="Kyrpides N."/>
            <person name="Ivanova N."/>
            <person name="Fredrickson J."/>
            <person name="Romine M.F."/>
            <person name="Richardson P."/>
        </authorList>
    </citation>
    <scope>NUCLEOTIDE SEQUENCE [LARGE SCALE GENOMIC DNA]</scope>
    <source>
        <strain evidence="3">ATCC 700278 / DSM 12444 / CCUG 56034 / CIP 105152 / NBRC 16084 / F199</strain>
        <plasmid evidence="2 3">pNL2</plasmid>
    </source>
</reference>
<dbReference type="HOGENOM" id="CLU_773466_0_0_5"/>
<dbReference type="AlphaFoldDB" id="A4XEN0"/>
<organism evidence="2 3">
    <name type="scientific">Novosphingobium aromaticivorans (strain ATCC 700278 / DSM 12444 / CCUG 56034 / CIP 105152 / NBRC 16084 / F199)</name>
    <dbReference type="NCBI Taxonomy" id="279238"/>
    <lineage>
        <taxon>Bacteria</taxon>
        <taxon>Pseudomonadati</taxon>
        <taxon>Pseudomonadota</taxon>
        <taxon>Alphaproteobacteria</taxon>
        <taxon>Sphingomonadales</taxon>
        <taxon>Sphingomonadaceae</taxon>
        <taxon>Novosphingobium</taxon>
    </lineage>
</organism>
<protein>
    <recommendedName>
        <fullName evidence="1">SnoaL-like domain-containing protein</fullName>
    </recommendedName>
</protein>
<sequence>MVTPDDLIARHGILNALANHSRGVDRADGNLLGSAYHPGATVDYGFFAGPAATLVDILAGAQKTALPTLHRTSNCWIRVDGRRAISESSVIAYVEEADLQRWVFGRYLDRHECRTNEAGEDEWRLVHRTYVLDGNVNRPSTAARSDPPVGLAHFVPAGGKGAADPGRALLAFHAACARPNGSRNTAMSAPETREAALDAALARAEIHDLCMAYARGVDRADADLLASIFTDDSTVISGVVNGSGKDFARDITAFVRDNLEMCFHSVANEWIEVRGDEAVGEHYALAQMVQAGTEILTGGRYIDRYVRRDGKWLILSRTFVADWTHSHPSTMERDGFYEALSIRGCFGHEDPIYAHWAA</sequence>
<feature type="domain" description="SnoaL-like" evidence="1">
    <location>
        <begin position="200"/>
        <end position="318"/>
    </location>
</feature>
<dbReference type="EMBL" id="CP000677">
    <property type="protein sequence ID" value="ABP64391.1"/>
    <property type="molecule type" value="Genomic_DNA"/>
</dbReference>
<dbReference type="Pfam" id="PF13577">
    <property type="entry name" value="SnoaL_4"/>
    <property type="match status" value="2"/>
</dbReference>
<dbReference type="SUPFAM" id="SSF54427">
    <property type="entry name" value="NTF2-like"/>
    <property type="match status" value="2"/>
</dbReference>
<evidence type="ECO:0000313" key="2">
    <source>
        <dbReference type="EMBL" id="ABP64391.1"/>
    </source>
</evidence>
<evidence type="ECO:0000259" key="1">
    <source>
        <dbReference type="Pfam" id="PF13577"/>
    </source>
</evidence>
<gene>
    <name evidence="2" type="ordered locus">Saro_3531</name>
</gene>
<dbReference type="CDD" id="cd00531">
    <property type="entry name" value="NTF2_like"/>
    <property type="match status" value="1"/>
</dbReference>
<accession>A4XEN0</accession>
<keyword evidence="2" id="KW-0614">Plasmid</keyword>
<dbReference type="Gene3D" id="3.10.450.50">
    <property type="match status" value="2"/>
</dbReference>
<evidence type="ECO:0000313" key="3">
    <source>
        <dbReference type="Proteomes" id="UP000009134"/>
    </source>
</evidence>
<dbReference type="KEGG" id="nar:Saro_3531"/>
<name>A4XEN0_NOVAD</name>